<evidence type="ECO:0000256" key="5">
    <source>
        <dbReference type="ARBA" id="ARBA00022605"/>
    </source>
</evidence>
<dbReference type="SUPFAM" id="SSF53686">
    <property type="entry name" value="Tryptophan synthase beta subunit-like PLP-dependent enzymes"/>
    <property type="match status" value="1"/>
</dbReference>
<dbReference type="CDD" id="cd01562">
    <property type="entry name" value="Thr-dehyd"/>
    <property type="match status" value="1"/>
</dbReference>
<dbReference type="InterPro" id="IPR038110">
    <property type="entry name" value="TD_ACT-like_sf"/>
</dbReference>
<protein>
    <recommendedName>
        <fullName evidence="12">L-threonine dehydratase</fullName>
        <ecNumber evidence="12">4.3.1.19</ecNumber>
    </recommendedName>
    <alternativeName>
        <fullName evidence="12">Threonine deaminase</fullName>
    </alternativeName>
</protein>
<dbReference type="PANTHER" id="PTHR48078:SF11">
    <property type="entry name" value="THREONINE DEHYDRATASE, MITOCHONDRIAL"/>
    <property type="match status" value="1"/>
</dbReference>
<proteinExistence type="inferred from homology"/>
<keyword evidence="5 12" id="KW-0028">Amino-acid biosynthesis</keyword>
<evidence type="ECO:0000256" key="3">
    <source>
        <dbReference type="ARBA" id="ARBA00004810"/>
    </source>
</evidence>
<comment type="cofactor">
    <cofactor evidence="2 12">
        <name>pyridoxal 5'-phosphate</name>
        <dbReference type="ChEBI" id="CHEBI:597326"/>
    </cofactor>
</comment>
<dbReference type="EC" id="4.3.1.19" evidence="12"/>
<dbReference type="InterPro" id="IPR036052">
    <property type="entry name" value="TrpB-like_PALP_sf"/>
</dbReference>
<evidence type="ECO:0000313" key="14">
    <source>
        <dbReference type="EMBL" id="RAV31970.1"/>
    </source>
</evidence>
<evidence type="ECO:0000313" key="15">
    <source>
        <dbReference type="Proteomes" id="UP000251577"/>
    </source>
</evidence>
<feature type="domain" description="ACT-like" evidence="13">
    <location>
        <begin position="442"/>
        <end position="512"/>
    </location>
</feature>
<gene>
    <name evidence="12 14" type="primary">ilvA</name>
    <name evidence="14" type="ORF">DLJ54_05640</name>
</gene>
<comment type="caution">
    <text evidence="14">The sequence shown here is derived from an EMBL/GenBank/DDBJ whole genome shotgun (WGS) entry which is preliminary data.</text>
</comment>
<keyword evidence="6 12" id="KW-0412">Isoleucine biosynthesis</keyword>
<dbReference type="FunFam" id="3.40.50.1100:FF:000008">
    <property type="entry name" value="L-threonine dehydratase"/>
    <property type="match status" value="1"/>
</dbReference>
<evidence type="ECO:0000256" key="6">
    <source>
        <dbReference type="ARBA" id="ARBA00022624"/>
    </source>
</evidence>
<dbReference type="GO" id="GO:0030170">
    <property type="term" value="F:pyridoxal phosphate binding"/>
    <property type="evidence" value="ECO:0007669"/>
    <property type="project" value="InterPro"/>
</dbReference>
<dbReference type="Gene3D" id="3.40.50.1100">
    <property type="match status" value="2"/>
</dbReference>
<evidence type="ECO:0000256" key="8">
    <source>
        <dbReference type="ARBA" id="ARBA00022898"/>
    </source>
</evidence>
<dbReference type="InterPro" id="IPR001721">
    <property type="entry name" value="TD_ACT-like"/>
</dbReference>
<comment type="pathway">
    <text evidence="3 12">Amino-acid biosynthesis; L-isoleucine biosynthesis; 2-oxobutanoate from L-threonine: step 1/1.</text>
</comment>
<evidence type="ECO:0000259" key="13">
    <source>
        <dbReference type="PROSITE" id="PS51672"/>
    </source>
</evidence>
<dbReference type="InterPro" id="IPR001926">
    <property type="entry name" value="TrpB-like_PALP"/>
</dbReference>
<dbReference type="PANTHER" id="PTHR48078">
    <property type="entry name" value="THREONINE DEHYDRATASE, MITOCHONDRIAL-RELATED"/>
    <property type="match status" value="1"/>
</dbReference>
<comment type="catalytic activity">
    <reaction evidence="1 12">
        <text>L-threonine = 2-oxobutanoate + NH4(+)</text>
        <dbReference type="Rhea" id="RHEA:22108"/>
        <dbReference type="ChEBI" id="CHEBI:16763"/>
        <dbReference type="ChEBI" id="CHEBI:28938"/>
        <dbReference type="ChEBI" id="CHEBI:57926"/>
        <dbReference type="EC" id="4.3.1.19"/>
    </reaction>
</comment>
<comment type="function">
    <text evidence="11 12">Catalyzes the anaerobic formation of alpha-ketobutyrate and ammonia from threonine in a two-step reaction. The first step involved a dehydration of threonine and a production of enamine intermediates (aminocrotonate), which tautomerizes to its imine form (iminobutyrate). Both intermediates are unstable and short-lived. The second step is the nonenzymatic hydrolysis of the enamine/imine intermediates to form 2-ketobutyrate and free ammonia. In the low water environment of the cell, the second step is accelerated by RidA.</text>
</comment>
<keyword evidence="15" id="KW-1185">Reference proteome</keyword>
<evidence type="ECO:0000256" key="9">
    <source>
        <dbReference type="ARBA" id="ARBA00023239"/>
    </source>
</evidence>
<keyword evidence="9 12" id="KW-0456">Lyase</keyword>
<accession>A0A364V5P9</accession>
<dbReference type="GO" id="GO:0006567">
    <property type="term" value="P:L-threonine catabolic process"/>
    <property type="evidence" value="ECO:0007669"/>
    <property type="project" value="TreeGrafter"/>
</dbReference>
<dbReference type="UniPathway" id="UPA00047">
    <property type="reaction ID" value="UER00054"/>
</dbReference>
<comment type="similarity">
    <text evidence="4 12">Belongs to the serine/threonine dehydratase family.</text>
</comment>
<name>A0A364V5P9_9CORY</name>
<dbReference type="EMBL" id="QHCV01000046">
    <property type="protein sequence ID" value="RAV31970.1"/>
    <property type="molecule type" value="Genomic_DNA"/>
</dbReference>
<dbReference type="InterPro" id="IPR005787">
    <property type="entry name" value="Thr_deHydtase_biosynth"/>
</dbReference>
<evidence type="ECO:0000256" key="4">
    <source>
        <dbReference type="ARBA" id="ARBA00010869"/>
    </source>
</evidence>
<keyword evidence="7" id="KW-0677">Repeat</keyword>
<comment type="subunit">
    <text evidence="12">Homotetramer.</text>
</comment>
<dbReference type="AlphaFoldDB" id="A0A364V5P9"/>
<reference evidence="14 15" key="1">
    <citation type="journal article" date="2018" name="Syst. Appl. Microbiol.">
        <title>Corynebacterium heidelbergense sp. nov., isolated from the preen glands of Egyptian geese (Alopochen aegyptiacus).</title>
        <authorList>
            <person name="Braun M.S."/>
            <person name="Wang E."/>
            <person name="Zimmermann S."/>
            <person name="Wink M."/>
        </authorList>
    </citation>
    <scope>NUCLEOTIDE SEQUENCE [LARGE SCALE GENOMIC DNA]</scope>
    <source>
        <strain evidence="14 15">647</strain>
    </source>
</reference>
<evidence type="ECO:0000256" key="10">
    <source>
        <dbReference type="ARBA" id="ARBA00023304"/>
    </source>
</evidence>
<dbReference type="GO" id="GO:0009097">
    <property type="term" value="P:isoleucine biosynthetic process"/>
    <property type="evidence" value="ECO:0007669"/>
    <property type="project" value="UniProtKB-UniRule"/>
</dbReference>
<dbReference type="InterPro" id="IPR000634">
    <property type="entry name" value="Ser/Thr_deHydtase_PyrdxlP-BS"/>
</dbReference>
<dbReference type="InterPro" id="IPR050147">
    <property type="entry name" value="Ser/Thr_Dehydratase"/>
</dbReference>
<dbReference type="CDD" id="cd04906">
    <property type="entry name" value="ACT_ThrD-I_1"/>
    <property type="match status" value="1"/>
</dbReference>
<dbReference type="Pfam" id="PF00291">
    <property type="entry name" value="PALP"/>
    <property type="match status" value="1"/>
</dbReference>
<dbReference type="GO" id="GO:0006565">
    <property type="term" value="P:L-serine catabolic process"/>
    <property type="evidence" value="ECO:0007669"/>
    <property type="project" value="TreeGrafter"/>
</dbReference>
<organism evidence="14 15">
    <name type="scientific">Corynebacterium heidelbergense</name>
    <dbReference type="NCBI Taxonomy" id="2055947"/>
    <lineage>
        <taxon>Bacteria</taxon>
        <taxon>Bacillati</taxon>
        <taxon>Actinomycetota</taxon>
        <taxon>Actinomycetes</taxon>
        <taxon>Mycobacteriales</taxon>
        <taxon>Corynebacteriaceae</taxon>
        <taxon>Corynebacterium</taxon>
    </lineage>
</organism>
<dbReference type="NCBIfam" id="TIGR01124">
    <property type="entry name" value="ilvA_2Cterm"/>
    <property type="match status" value="1"/>
</dbReference>
<dbReference type="PROSITE" id="PS00165">
    <property type="entry name" value="DEHYDRATASE_SER_THR"/>
    <property type="match status" value="1"/>
</dbReference>
<evidence type="ECO:0000256" key="7">
    <source>
        <dbReference type="ARBA" id="ARBA00022737"/>
    </source>
</evidence>
<sequence>MPAETPATSASAPTPSTGDYYLRNIVAAPVYRVANHTPLEAMPVLGTRLGNTILAKREDLQPVHSFKIRGAFNRMAQLSEDERAAGVVAASAGNHAQGVALSGTELGIRTIIVMPRITPAIKISAVEGFGGEVLLHGDNFDEAKARAQQLAEEEGMTWVPPFDDPAVIAGQGTIGLEILQDNPGVDRVFVPVGGGGIAAGIGVLIKEINPSIQVIGVEPEESACLTAALEAGGPTDLPRVSLFAEGVAVKTIGSETFRLCRDYLDAVITVSSDEISAAMKDIFDDTRAIAEPAGAVSLAGLKRYAAQHNVRGETLVHILSGANVNFHTLRYVSERAELGEGSEAIFGVTIPESKGAFLKFSTVLGHRAVTEFNYRVGNRAGQDAAKIFVGVQLKQGRKERAAIENDLRAAGYGVVDLSDDEIAKEHVRYMVGGQPPARVNESVFAFEFPEQPGALQRFLQILGTRWNVTAFHYRSFGMDYGRILAAFEGVQGDREFQGHVTELGYPVSEVTHSPSYEFFLANS</sequence>
<evidence type="ECO:0000256" key="11">
    <source>
        <dbReference type="ARBA" id="ARBA00025527"/>
    </source>
</evidence>
<evidence type="ECO:0000256" key="2">
    <source>
        <dbReference type="ARBA" id="ARBA00001933"/>
    </source>
</evidence>
<keyword evidence="8 12" id="KW-0663">Pyridoxal phosphate</keyword>
<dbReference type="GO" id="GO:0003941">
    <property type="term" value="F:L-serine ammonia-lyase activity"/>
    <property type="evidence" value="ECO:0007669"/>
    <property type="project" value="TreeGrafter"/>
</dbReference>
<dbReference type="Proteomes" id="UP000251577">
    <property type="component" value="Unassembled WGS sequence"/>
</dbReference>
<keyword evidence="10 12" id="KW-0100">Branched-chain amino acid biosynthesis</keyword>
<evidence type="ECO:0000256" key="1">
    <source>
        <dbReference type="ARBA" id="ARBA00001274"/>
    </source>
</evidence>
<dbReference type="RefSeq" id="WP_113630806.1">
    <property type="nucleotide sequence ID" value="NZ_QHCV01000046.1"/>
</dbReference>
<evidence type="ECO:0000256" key="12">
    <source>
        <dbReference type="RuleBase" id="RU362012"/>
    </source>
</evidence>
<dbReference type="InterPro" id="IPR045865">
    <property type="entry name" value="ACT-like_dom_sf"/>
</dbReference>
<dbReference type="SUPFAM" id="SSF55021">
    <property type="entry name" value="ACT-like"/>
    <property type="match status" value="2"/>
</dbReference>
<dbReference type="NCBIfam" id="NF006674">
    <property type="entry name" value="PRK09224.1"/>
    <property type="match status" value="1"/>
</dbReference>
<feature type="domain" description="ACT-like" evidence="13">
    <location>
        <begin position="344"/>
        <end position="419"/>
    </location>
</feature>
<dbReference type="CDD" id="cd04907">
    <property type="entry name" value="ACT_ThrD-I_2"/>
    <property type="match status" value="1"/>
</dbReference>
<dbReference type="Gene3D" id="3.40.1020.10">
    <property type="entry name" value="Biosynthetic Threonine Deaminase, Domain 3"/>
    <property type="match status" value="1"/>
</dbReference>
<dbReference type="PROSITE" id="PS51672">
    <property type="entry name" value="ACT_LIKE"/>
    <property type="match status" value="2"/>
</dbReference>
<dbReference type="Pfam" id="PF00585">
    <property type="entry name" value="Thr_dehydrat_C"/>
    <property type="match status" value="2"/>
</dbReference>
<dbReference type="GO" id="GO:0004794">
    <property type="term" value="F:threonine deaminase activity"/>
    <property type="evidence" value="ECO:0007669"/>
    <property type="project" value="UniProtKB-UniRule"/>
</dbReference>